<feature type="compositionally biased region" description="Basic and acidic residues" evidence="1">
    <location>
        <begin position="399"/>
        <end position="411"/>
    </location>
</feature>
<evidence type="ECO:0000256" key="1">
    <source>
        <dbReference type="SAM" id="MobiDB-lite"/>
    </source>
</evidence>
<feature type="compositionally biased region" description="Basic residues" evidence="1">
    <location>
        <begin position="382"/>
        <end position="398"/>
    </location>
</feature>
<feature type="compositionally biased region" description="Polar residues" evidence="1">
    <location>
        <begin position="221"/>
        <end position="236"/>
    </location>
</feature>
<sequence length="507" mass="57703">MALFNRSVRPNNTSEEWGVITRYGLFAHGGKSNPFVGPATYMCHSGIDSDEKYNVMVGNYQVWMLDQVQSVTFSNRSVLSQTLQIKDLLKHIENGLKPSDMERSMNYPGSICSPRNRSFNVTSTEHTQDTINHITRKVAASDRKPRKGKMKNRNKSIPTSEQSVNGAGKSISSEKLKSISSTLCSPTSHNTKRRKKELFFLPEDQEETKVNRYQDQTILKGLYTSSSPKNAQNVESASPKHKKKDSPVAEPELEPEPGCSTKRECSNTNIPSIKASIDNLEKELMESLVSLKIHKGEQEKTGRGNKQLENAIKDAKQAAMTCDMAEKTLQRSNVRKEKEDIIGALLQESLESYRNLIRDRNEAESLNLDITLQSPRLEKEKKTTKRNSYRAKNRSRSYTKKESPKSRSQDKKVIMEEIERLNEELNDFKPNKSCFSVHSQSSLADNESETDTDWSSIVEESKSLDESLESLKASIRKCSRRTKPEYYKPRNPVVNAVREIMEELEYQ</sequence>
<feature type="region of interest" description="Disordered" evidence="1">
    <location>
        <begin position="221"/>
        <end position="267"/>
    </location>
</feature>
<proteinExistence type="predicted"/>
<name>A0A7S3LP37_9STRA</name>
<organism evidence="2">
    <name type="scientific">Aplanochytrium stocchinoi</name>
    <dbReference type="NCBI Taxonomy" id="215587"/>
    <lineage>
        <taxon>Eukaryota</taxon>
        <taxon>Sar</taxon>
        <taxon>Stramenopiles</taxon>
        <taxon>Bigyra</taxon>
        <taxon>Labyrinthulomycetes</taxon>
        <taxon>Thraustochytrida</taxon>
        <taxon>Thraustochytriidae</taxon>
        <taxon>Aplanochytrium</taxon>
    </lineage>
</organism>
<dbReference type="EMBL" id="HBIN01005168">
    <property type="protein sequence ID" value="CAE0433393.1"/>
    <property type="molecule type" value="Transcribed_RNA"/>
</dbReference>
<reference evidence="2" key="1">
    <citation type="submission" date="2021-01" db="EMBL/GenBank/DDBJ databases">
        <authorList>
            <person name="Corre E."/>
            <person name="Pelletier E."/>
            <person name="Niang G."/>
            <person name="Scheremetjew M."/>
            <person name="Finn R."/>
            <person name="Kale V."/>
            <person name="Holt S."/>
            <person name="Cochrane G."/>
            <person name="Meng A."/>
            <person name="Brown T."/>
            <person name="Cohen L."/>
        </authorList>
    </citation>
    <scope>NUCLEOTIDE SEQUENCE</scope>
    <source>
        <strain evidence="2">GSBS06</strain>
    </source>
</reference>
<dbReference type="AlphaFoldDB" id="A0A7S3LP37"/>
<feature type="compositionally biased region" description="Polar residues" evidence="1">
    <location>
        <begin position="155"/>
        <end position="165"/>
    </location>
</feature>
<feature type="compositionally biased region" description="Basic residues" evidence="1">
    <location>
        <begin position="144"/>
        <end position="154"/>
    </location>
</feature>
<protein>
    <submittedName>
        <fullName evidence="2">Uncharacterized protein</fullName>
    </submittedName>
</protein>
<accession>A0A7S3LP37</accession>
<feature type="region of interest" description="Disordered" evidence="1">
    <location>
        <begin position="137"/>
        <end position="192"/>
    </location>
</feature>
<feature type="region of interest" description="Disordered" evidence="1">
    <location>
        <begin position="377"/>
        <end position="411"/>
    </location>
</feature>
<gene>
    <name evidence="2" type="ORF">ASTO00021_LOCUS3714</name>
</gene>
<evidence type="ECO:0000313" key="2">
    <source>
        <dbReference type="EMBL" id="CAE0433393.1"/>
    </source>
</evidence>